<protein>
    <submittedName>
        <fullName evidence="1">Uncharacterized protein</fullName>
    </submittedName>
</protein>
<evidence type="ECO:0000313" key="1">
    <source>
        <dbReference type="EMBL" id="EMY77643.1"/>
    </source>
</evidence>
<dbReference type="AlphaFoldDB" id="N1WPA0"/>
<accession>N1WPA0</accession>
<organism evidence="1 2">
    <name type="scientific">Leptospira weilii serovar Ranarum str. ICFT</name>
    <dbReference type="NCBI Taxonomy" id="1218598"/>
    <lineage>
        <taxon>Bacteria</taxon>
        <taxon>Pseudomonadati</taxon>
        <taxon>Spirochaetota</taxon>
        <taxon>Spirochaetia</taxon>
        <taxon>Leptospirales</taxon>
        <taxon>Leptospiraceae</taxon>
        <taxon>Leptospira</taxon>
    </lineage>
</organism>
<dbReference type="Proteomes" id="UP000012313">
    <property type="component" value="Unassembled WGS sequence"/>
</dbReference>
<gene>
    <name evidence="1" type="ORF">LEP1GSC060_1206</name>
</gene>
<proteinExistence type="predicted"/>
<comment type="caution">
    <text evidence="1">The sequence shown here is derived from an EMBL/GenBank/DDBJ whole genome shotgun (WGS) entry which is preliminary data.</text>
</comment>
<reference evidence="1" key="1">
    <citation type="submission" date="2013-03" db="EMBL/GenBank/DDBJ databases">
        <authorList>
            <person name="Harkins D.M."/>
            <person name="Durkin A.S."/>
            <person name="Brinkac L.M."/>
            <person name="Haft D.H."/>
            <person name="Selengut J.D."/>
            <person name="Sanka R."/>
            <person name="DePew J."/>
            <person name="Purushe J."/>
            <person name="Hartskeerl R.A."/>
            <person name="Ahmed A."/>
            <person name="van der Linden H."/>
            <person name="Goris M.G.A."/>
            <person name="Vinetz J.M."/>
            <person name="Sutton G.G."/>
            <person name="Nierman W.C."/>
            <person name="Fouts D.E."/>
        </authorList>
    </citation>
    <scope>NUCLEOTIDE SEQUENCE [LARGE SCALE GENOMIC DNA]</scope>
    <source>
        <strain evidence="1">ICFT</strain>
    </source>
</reference>
<dbReference type="STRING" id="1218598.LEP1GSC060_1206"/>
<name>N1WPA0_9LEPT</name>
<dbReference type="EMBL" id="AOHC02000035">
    <property type="protein sequence ID" value="EMY77643.1"/>
    <property type="molecule type" value="Genomic_DNA"/>
</dbReference>
<sequence>MSKITDSIRISSEFFFIYEKFPIGPWFSKNFVYQVCRSNRIHNRFRAK</sequence>
<keyword evidence="2" id="KW-1185">Reference proteome</keyword>
<evidence type="ECO:0000313" key="2">
    <source>
        <dbReference type="Proteomes" id="UP000012313"/>
    </source>
</evidence>